<dbReference type="PROSITE" id="PS00108">
    <property type="entry name" value="PROTEIN_KINASE_ST"/>
    <property type="match status" value="1"/>
</dbReference>
<dbReference type="InterPro" id="IPR000719">
    <property type="entry name" value="Prot_kinase_dom"/>
</dbReference>
<accession>A0ABY6UMI3</accession>
<reference evidence="3 4" key="1">
    <citation type="submission" date="2019-06" db="EMBL/GenBank/DDBJ databases">
        <authorList>
            <person name="Broberg M."/>
        </authorList>
    </citation>
    <scope>NUCLEOTIDE SEQUENCE [LARGE SCALE GENOMIC DNA]</scope>
</reference>
<evidence type="ECO:0000259" key="2">
    <source>
        <dbReference type="PROSITE" id="PS50011"/>
    </source>
</evidence>
<protein>
    <recommendedName>
        <fullName evidence="2">Protein kinase domain-containing protein</fullName>
    </recommendedName>
</protein>
<evidence type="ECO:0000313" key="4">
    <source>
        <dbReference type="Proteomes" id="UP000766486"/>
    </source>
</evidence>
<dbReference type="Gene3D" id="1.10.510.10">
    <property type="entry name" value="Transferase(Phosphotransferase) domain 1"/>
    <property type="match status" value="1"/>
</dbReference>
<organism evidence="3 4">
    <name type="scientific">Bionectria ochroleuca</name>
    <name type="common">Gliocladium roseum</name>
    <dbReference type="NCBI Taxonomy" id="29856"/>
    <lineage>
        <taxon>Eukaryota</taxon>
        <taxon>Fungi</taxon>
        <taxon>Dikarya</taxon>
        <taxon>Ascomycota</taxon>
        <taxon>Pezizomycotina</taxon>
        <taxon>Sordariomycetes</taxon>
        <taxon>Hypocreomycetidae</taxon>
        <taxon>Hypocreales</taxon>
        <taxon>Bionectriaceae</taxon>
        <taxon>Clonostachys</taxon>
    </lineage>
</organism>
<dbReference type="SMART" id="SM00220">
    <property type="entry name" value="S_TKc"/>
    <property type="match status" value="1"/>
</dbReference>
<dbReference type="PANTHER" id="PTHR44167">
    <property type="entry name" value="OVARIAN-SPECIFIC SERINE/THREONINE-PROTEIN KINASE LOK-RELATED"/>
    <property type="match status" value="1"/>
</dbReference>
<dbReference type="Pfam" id="PF00069">
    <property type="entry name" value="Pkinase"/>
    <property type="match status" value="1"/>
</dbReference>
<name>A0ABY6UMI3_BIOOC</name>
<gene>
    <name evidence="3" type="ORF">CLO192961_LOCUS305454</name>
</gene>
<dbReference type="InterPro" id="IPR011009">
    <property type="entry name" value="Kinase-like_dom_sf"/>
</dbReference>
<dbReference type="PROSITE" id="PS50011">
    <property type="entry name" value="PROTEIN_KINASE_DOM"/>
    <property type="match status" value="1"/>
</dbReference>
<dbReference type="InterPro" id="IPR008271">
    <property type="entry name" value="Ser/Thr_kinase_AS"/>
</dbReference>
<dbReference type="EMBL" id="CABFNS010000833">
    <property type="protein sequence ID" value="VUC31461.1"/>
    <property type="molecule type" value="Genomic_DNA"/>
</dbReference>
<comment type="caution">
    <text evidence="3">The sequence shown here is derived from an EMBL/GenBank/DDBJ whole genome shotgun (WGS) entry which is preliminary data.</text>
</comment>
<dbReference type="Proteomes" id="UP000766486">
    <property type="component" value="Unassembled WGS sequence"/>
</dbReference>
<dbReference type="PANTHER" id="PTHR44167:SF24">
    <property type="entry name" value="SERINE_THREONINE-PROTEIN KINASE CHK2"/>
    <property type="match status" value="1"/>
</dbReference>
<dbReference type="SUPFAM" id="SSF56112">
    <property type="entry name" value="Protein kinase-like (PK-like)"/>
    <property type="match status" value="1"/>
</dbReference>
<sequence length="320" mass="36604">MSLDQRRQRFVSDLVRDSWMETTFPEDDVVCHVSFESNPNARQRRVRKDYRWRRRGKLGVGTYGTVWLEESQDLDPPVKLRAVKEICKGSLGWYENESAIFITMEYHEKGDLQKYLTKKFPEIEARTIASQLLEALCYMHDNGFAHRDLKPGNILVMETSPIWWVKVCDFGISKRAQEESTALRTTAIGTKYYQSPEVCGMYSPDAASEEGYEEADDMFYDVSVDIWALGAITYYLLTKQHAFGSLQALGKYATKRQPFPIQPLAQAGASDSCKDLVKQMMAASPASRPTASQALKQPWLQERLTSSPSEDDTLDRYFKP</sequence>
<evidence type="ECO:0000313" key="3">
    <source>
        <dbReference type="EMBL" id="VUC31461.1"/>
    </source>
</evidence>
<keyword evidence="4" id="KW-1185">Reference proteome</keyword>
<feature type="domain" description="Protein kinase" evidence="2">
    <location>
        <begin position="1"/>
        <end position="300"/>
    </location>
</feature>
<evidence type="ECO:0000256" key="1">
    <source>
        <dbReference type="SAM" id="MobiDB-lite"/>
    </source>
</evidence>
<proteinExistence type="predicted"/>
<feature type="region of interest" description="Disordered" evidence="1">
    <location>
        <begin position="280"/>
        <end position="320"/>
    </location>
</feature>